<name>A0ABT6L512_9MYCO</name>
<keyword evidence="1" id="KW-0472">Membrane</keyword>
<keyword evidence="1" id="KW-0812">Transmembrane</keyword>
<evidence type="ECO:0000256" key="1">
    <source>
        <dbReference type="SAM" id="Phobius"/>
    </source>
</evidence>
<dbReference type="Proteomes" id="UP001160130">
    <property type="component" value="Unassembled WGS sequence"/>
</dbReference>
<dbReference type="RefSeq" id="WP_280834568.1">
    <property type="nucleotide sequence ID" value="NZ_JARXVE010000008.1"/>
</dbReference>
<evidence type="ECO:0000313" key="2">
    <source>
        <dbReference type="EMBL" id="MDH6197988.1"/>
    </source>
</evidence>
<evidence type="ECO:0008006" key="4">
    <source>
        <dbReference type="Google" id="ProtNLM"/>
    </source>
</evidence>
<comment type="caution">
    <text evidence="2">The sequence shown here is derived from an EMBL/GenBank/DDBJ whole genome shotgun (WGS) entry which is preliminary data.</text>
</comment>
<reference evidence="2 3" key="1">
    <citation type="submission" date="2023-04" db="EMBL/GenBank/DDBJ databases">
        <title>Forest soil microbial communities from Buena Vista Peninsula, Colon Province, Panama.</title>
        <authorList>
            <person name="Bouskill N."/>
        </authorList>
    </citation>
    <scope>NUCLEOTIDE SEQUENCE [LARGE SCALE GENOMIC DNA]</scope>
    <source>
        <strain evidence="2 3">AC80</strain>
    </source>
</reference>
<feature type="transmembrane region" description="Helical" evidence="1">
    <location>
        <begin position="71"/>
        <end position="91"/>
    </location>
</feature>
<accession>A0ABT6L512</accession>
<feature type="transmembrane region" description="Helical" evidence="1">
    <location>
        <begin position="39"/>
        <end position="59"/>
    </location>
</feature>
<keyword evidence="3" id="KW-1185">Reference proteome</keyword>
<keyword evidence="1" id="KW-1133">Transmembrane helix</keyword>
<proteinExistence type="predicted"/>
<gene>
    <name evidence="2" type="ORF">M2272_004644</name>
</gene>
<dbReference type="EMBL" id="JARXVE010000008">
    <property type="protein sequence ID" value="MDH6197988.1"/>
    <property type="molecule type" value="Genomic_DNA"/>
</dbReference>
<evidence type="ECO:0000313" key="3">
    <source>
        <dbReference type="Proteomes" id="UP001160130"/>
    </source>
</evidence>
<organism evidence="2 3">
    <name type="scientific">Mycolicibacterium frederiksbergense</name>
    <dbReference type="NCBI Taxonomy" id="117567"/>
    <lineage>
        <taxon>Bacteria</taxon>
        <taxon>Bacillati</taxon>
        <taxon>Actinomycetota</taxon>
        <taxon>Actinomycetes</taxon>
        <taxon>Mycobacteriales</taxon>
        <taxon>Mycobacteriaceae</taxon>
        <taxon>Mycolicibacterium</taxon>
    </lineage>
</organism>
<protein>
    <recommendedName>
        <fullName evidence="4">DUF4190 domain-containing protein</fullName>
    </recommendedName>
</protein>
<sequence length="92" mass="9381">MTGSRSPNVFGPLSFRATLATTLVFEVAAVATGYSVIYLLYFVLPALLTVAAVGGYLALCEGKATQIGRGMLIGCMAAPLTAAIAVAVIVLT</sequence>